<evidence type="ECO:0000256" key="5">
    <source>
        <dbReference type="ARBA" id="ARBA00022519"/>
    </source>
</evidence>
<dbReference type="InterPro" id="IPR003660">
    <property type="entry name" value="HAMP_dom"/>
</dbReference>
<dbReference type="PRINTS" id="PR00260">
    <property type="entry name" value="CHEMTRNSDUCR"/>
</dbReference>
<organism evidence="16 17">
    <name type="scientific">Asticcacaulis taihuensis</name>
    <dbReference type="NCBI Taxonomy" id="260084"/>
    <lineage>
        <taxon>Bacteria</taxon>
        <taxon>Pseudomonadati</taxon>
        <taxon>Pseudomonadota</taxon>
        <taxon>Alphaproteobacteria</taxon>
        <taxon>Caulobacterales</taxon>
        <taxon>Caulobacteraceae</taxon>
        <taxon>Asticcacaulis</taxon>
    </lineage>
</organism>
<evidence type="ECO:0000256" key="8">
    <source>
        <dbReference type="ARBA" id="ARBA00023136"/>
    </source>
</evidence>
<evidence type="ECO:0000256" key="7">
    <source>
        <dbReference type="ARBA" id="ARBA00022989"/>
    </source>
</evidence>
<evidence type="ECO:0000259" key="13">
    <source>
        <dbReference type="PROSITE" id="PS50111"/>
    </source>
</evidence>
<dbReference type="InterPro" id="IPR004090">
    <property type="entry name" value="Chemotax_Me-accpt_rcpt"/>
</dbReference>
<evidence type="ECO:0000256" key="3">
    <source>
        <dbReference type="ARBA" id="ARBA00022481"/>
    </source>
</evidence>
<feature type="domain" description="Methyl-accepting transducer" evidence="13">
    <location>
        <begin position="305"/>
        <end position="541"/>
    </location>
</feature>
<sequence>MSFKNMPMLGKILSLLGFLSLIVIAAVFFTTSRMSAISADYGRVISGPGTAAVDMERASKNIQRVQTAFYKLVSFNDPQDIADATSELKLAQSSFSKETNEALKALPSETKRIQGIQASYNAAIDETCAETRRLAESGDDADALRLMRTTCDPAISQLEKTMAQVVDDTIADNVAASAAAGADTQHTIGITWAGLGFGLVIVMVGAIMVTRMGIVQPLSALNATMSEMDKGALDITVPGQDRRDELGGMARSLETFRQGLAEGVKLRQAAEAAKAAELARLQRERQVVETFQGKMVDLADSFVRSSSEVSDAAQSLSATAEETSRQAMVVSGAAEEAAVNVQTVAAATEEMSASVSEINGQVLRAAQVASEAASEIGSTEHEIRALSEAASGIGAVVSLINDIAAQTNLLALNATIEAARAGESGKGFAVVASEVKTLASQTARATQDIGDRVSQIQEATQRTVASIEKIVATITDMRNISANIASAVEQQGAATHEIAGNTVKASDGTQQVTENIFGVGRAAEMTGAASTQLMGLSGNLSEQAGDLQKEVQNFVKQLQAA</sequence>
<evidence type="ECO:0000313" key="16">
    <source>
        <dbReference type="EMBL" id="SCW55395.1"/>
    </source>
</evidence>
<dbReference type="SMART" id="SM00304">
    <property type="entry name" value="HAMP"/>
    <property type="match status" value="1"/>
</dbReference>
<dbReference type="Pfam" id="PF00015">
    <property type="entry name" value="MCPsignal"/>
    <property type="match status" value="1"/>
</dbReference>
<keyword evidence="4" id="KW-0145">Chemotaxis</keyword>
<evidence type="ECO:0000259" key="15">
    <source>
        <dbReference type="PROSITE" id="PS50885"/>
    </source>
</evidence>
<dbReference type="GO" id="GO:0007165">
    <property type="term" value="P:signal transduction"/>
    <property type="evidence" value="ECO:0007669"/>
    <property type="project" value="UniProtKB-KW"/>
</dbReference>
<proteinExistence type="inferred from homology"/>
<dbReference type="AlphaFoldDB" id="A0A1G4RFZ4"/>
<dbReference type="CDD" id="cd06225">
    <property type="entry name" value="HAMP"/>
    <property type="match status" value="1"/>
</dbReference>
<dbReference type="PANTHER" id="PTHR32089">
    <property type="entry name" value="METHYL-ACCEPTING CHEMOTAXIS PROTEIN MCPB"/>
    <property type="match status" value="1"/>
</dbReference>
<comment type="similarity">
    <text evidence="10">Belongs to the methyl-accepting chemotaxis (MCP) protein family.</text>
</comment>
<comment type="subcellular location">
    <subcellularLocation>
        <location evidence="1">Cell inner membrane</location>
        <topology evidence="1">Multi-pass membrane protein</topology>
    </subcellularLocation>
</comment>
<name>A0A1G4RFZ4_9CAUL</name>
<reference evidence="17" key="1">
    <citation type="submission" date="2016-10" db="EMBL/GenBank/DDBJ databases">
        <authorList>
            <person name="Varghese N."/>
            <person name="Submissions S."/>
        </authorList>
    </citation>
    <scope>NUCLEOTIDE SEQUENCE [LARGE SCALE GENOMIC DNA]</scope>
    <source>
        <strain evidence="17">CGMCC 1.3431</strain>
    </source>
</reference>
<evidence type="ECO:0000256" key="2">
    <source>
        <dbReference type="ARBA" id="ARBA00022475"/>
    </source>
</evidence>
<accession>A0A1G4RFZ4</accession>
<dbReference type="PROSITE" id="PS50111">
    <property type="entry name" value="CHEMOTAXIS_TRANSDUC_2"/>
    <property type="match status" value="1"/>
</dbReference>
<evidence type="ECO:0000256" key="6">
    <source>
        <dbReference type="ARBA" id="ARBA00022692"/>
    </source>
</evidence>
<keyword evidence="7 12" id="KW-1133">Transmembrane helix</keyword>
<dbReference type="Gene3D" id="1.10.8.500">
    <property type="entry name" value="HAMP domain in histidine kinase"/>
    <property type="match status" value="1"/>
</dbReference>
<dbReference type="InterPro" id="IPR003122">
    <property type="entry name" value="Tar_rcpt_lig-bd"/>
</dbReference>
<evidence type="ECO:0000259" key="14">
    <source>
        <dbReference type="PROSITE" id="PS50192"/>
    </source>
</evidence>
<evidence type="ECO:0000256" key="10">
    <source>
        <dbReference type="ARBA" id="ARBA00029447"/>
    </source>
</evidence>
<keyword evidence="2" id="KW-1003">Cell membrane</keyword>
<dbReference type="PANTHER" id="PTHR32089:SF112">
    <property type="entry name" value="LYSOZYME-LIKE PROTEIN-RELATED"/>
    <property type="match status" value="1"/>
</dbReference>
<evidence type="ECO:0000256" key="1">
    <source>
        <dbReference type="ARBA" id="ARBA00004429"/>
    </source>
</evidence>
<keyword evidence="17" id="KW-1185">Reference proteome</keyword>
<feature type="domain" description="T-SNARE coiled-coil homology" evidence="14">
    <location>
        <begin position="457"/>
        <end position="519"/>
    </location>
</feature>
<dbReference type="GO" id="GO:0004888">
    <property type="term" value="F:transmembrane signaling receptor activity"/>
    <property type="evidence" value="ECO:0007669"/>
    <property type="project" value="InterPro"/>
</dbReference>
<evidence type="ECO:0000256" key="11">
    <source>
        <dbReference type="PROSITE-ProRule" id="PRU00284"/>
    </source>
</evidence>
<dbReference type="EMBL" id="FMTS01000002">
    <property type="protein sequence ID" value="SCW55395.1"/>
    <property type="molecule type" value="Genomic_DNA"/>
</dbReference>
<keyword evidence="6 12" id="KW-0812">Transmembrane</keyword>
<evidence type="ECO:0000256" key="9">
    <source>
        <dbReference type="ARBA" id="ARBA00023224"/>
    </source>
</evidence>
<dbReference type="InterPro" id="IPR000727">
    <property type="entry name" value="T_SNARE_dom"/>
</dbReference>
<dbReference type="Gene3D" id="1.10.287.950">
    <property type="entry name" value="Methyl-accepting chemotaxis protein"/>
    <property type="match status" value="1"/>
</dbReference>
<keyword evidence="5" id="KW-0997">Cell inner membrane</keyword>
<dbReference type="Pfam" id="PF02203">
    <property type="entry name" value="TarH"/>
    <property type="match status" value="1"/>
</dbReference>
<dbReference type="SMART" id="SM00283">
    <property type="entry name" value="MA"/>
    <property type="match status" value="1"/>
</dbReference>
<keyword evidence="3" id="KW-0488">Methylation</keyword>
<dbReference type="Proteomes" id="UP000199150">
    <property type="component" value="Unassembled WGS sequence"/>
</dbReference>
<dbReference type="InterPro" id="IPR004089">
    <property type="entry name" value="MCPsignal_dom"/>
</dbReference>
<dbReference type="GO" id="GO:0005886">
    <property type="term" value="C:plasma membrane"/>
    <property type="evidence" value="ECO:0007669"/>
    <property type="project" value="UniProtKB-SubCell"/>
</dbReference>
<gene>
    <name evidence="16" type="ORF">SAMN02927928_1858</name>
</gene>
<dbReference type="PROSITE" id="PS50192">
    <property type="entry name" value="T_SNARE"/>
    <property type="match status" value="1"/>
</dbReference>
<dbReference type="RefSeq" id="WP_090647364.1">
    <property type="nucleotide sequence ID" value="NZ_CBCRYE010000004.1"/>
</dbReference>
<dbReference type="GO" id="GO:0006935">
    <property type="term" value="P:chemotaxis"/>
    <property type="evidence" value="ECO:0007669"/>
    <property type="project" value="UniProtKB-KW"/>
</dbReference>
<evidence type="ECO:0000256" key="4">
    <source>
        <dbReference type="ARBA" id="ARBA00022500"/>
    </source>
</evidence>
<evidence type="ECO:0000313" key="17">
    <source>
        <dbReference type="Proteomes" id="UP000199150"/>
    </source>
</evidence>
<dbReference type="STRING" id="260084.SAMN02927928_1858"/>
<feature type="transmembrane region" description="Helical" evidence="12">
    <location>
        <begin position="190"/>
        <end position="209"/>
    </location>
</feature>
<evidence type="ECO:0000256" key="12">
    <source>
        <dbReference type="SAM" id="Phobius"/>
    </source>
</evidence>
<feature type="domain" description="HAMP" evidence="15">
    <location>
        <begin position="212"/>
        <end position="265"/>
    </location>
</feature>
<keyword evidence="9 11" id="KW-0807">Transducer</keyword>
<keyword evidence="8 12" id="KW-0472">Membrane</keyword>
<dbReference type="PROSITE" id="PS50885">
    <property type="entry name" value="HAMP"/>
    <property type="match status" value="1"/>
</dbReference>
<dbReference type="OrthoDB" id="7172125at2"/>
<dbReference type="SUPFAM" id="SSF58104">
    <property type="entry name" value="Methyl-accepting chemotaxis protein (MCP) signaling domain"/>
    <property type="match status" value="1"/>
</dbReference>
<dbReference type="Pfam" id="PF00672">
    <property type="entry name" value="HAMP"/>
    <property type="match status" value="1"/>
</dbReference>
<protein>
    <submittedName>
        <fullName evidence="16">Methyl-accepting chemotaxis protein</fullName>
    </submittedName>
</protein>